<gene>
    <name evidence="1" type="ORF">FHX72_003027</name>
    <name evidence="2" type="ORF">FHX72_003689</name>
</gene>
<evidence type="ECO:0000313" key="2">
    <source>
        <dbReference type="EMBL" id="MBB2959520.1"/>
    </source>
</evidence>
<evidence type="ECO:0000313" key="3">
    <source>
        <dbReference type="Proteomes" id="UP000545286"/>
    </source>
</evidence>
<keyword evidence="3" id="KW-1185">Reference proteome</keyword>
<sequence length="138" mass="15376">MTEMSAERRKTAKFVMRYLSNGENKKRLRASGFTPTTPLIACEWESTVSEVRAMMRRQDGAQQLFVLIRREEKIYTLAGSTVKGEDVPVEAIALQGLDANLEIGMVYDSLNARNLLDAIPSSDSPFNTRIGQYSLVAA</sequence>
<comment type="caution">
    <text evidence="2">The sequence shown here is derived from an EMBL/GenBank/DDBJ whole genome shotgun (WGS) entry which is preliminary data.</text>
</comment>
<accession>A0A7W4URX0</accession>
<organism evidence="2 3">
    <name type="scientific">Pseudoclavibacter helvolus</name>
    <dbReference type="NCBI Taxonomy" id="255205"/>
    <lineage>
        <taxon>Bacteria</taxon>
        <taxon>Bacillati</taxon>
        <taxon>Actinomycetota</taxon>
        <taxon>Actinomycetes</taxon>
        <taxon>Micrococcales</taxon>
        <taxon>Microbacteriaceae</taxon>
        <taxon>Pseudoclavibacter</taxon>
    </lineage>
</organism>
<name>A0A7W4URX0_9MICO</name>
<dbReference type="AlphaFoldDB" id="A0A7W4URX0"/>
<dbReference type="EMBL" id="JACHWJ010000004">
    <property type="protein sequence ID" value="MBB2958881.1"/>
    <property type="molecule type" value="Genomic_DNA"/>
</dbReference>
<evidence type="ECO:0000313" key="1">
    <source>
        <dbReference type="EMBL" id="MBB2958881.1"/>
    </source>
</evidence>
<protein>
    <submittedName>
        <fullName evidence="2">Uncharacterized protein</fullName>
    </submittedName>
</protein>
<dbReference type="EMBL" id="JACHWJ010000011">
    <property type="protein sequence ID" value="MBB2959520.1"/>
    <property type="molecule type" value="Genomic_DNA"/>
</dbReference>
<reference evidence="2 3" key="1">
    <citation type="submission" date="2020-08" db="EMBL/GenBank/DDBJ databases">
        <title>Sequencing the genomes of 1000 actinobacteria strains.</title>
        <authorList>
            <person name="Klenk H.-P."/>
        </authorList>
    </citation>
    <scope>NUCLEOTIDE SEQUENCE [LARGE SCALE GENOMIC DNA]</scope>
    <source>
        <strain evidence="2 3">DSM 20419</strain>
    </source>
</reference>
<dbReference type="RefSeq" id="WP_183626023.1">
    <property type="nucleotide sequence ID" value="NZ_JACHWJ010000004.1"/>
</dbReference>
<dbReference type="Proteomes" id="UP000545286">
    <property type="component" value="Unassembled WGS sequence"/>
</dbReference>
<proteinExistence type="predicted"/>